<sequence>MPKPLSRLENSKWIAFGGSYPGSLAARFRAKYPHLTVGAVSSSAPMEARLNYKQFFEAVGEDLGTDCSRYIREATQQLDDELKAGPTGWESIKKQFNVCQPLNGTDPMDVNTFLFALYMQIGYSMISIEFEPNLPKIQTICDIMTNTSGGSRALDRYSQLSKVFLQKQGYKCLSADYKSYVKYMQNKTIPVLKELIKQWTYQQCNEFGHFPTTALNDQPFAANIPIEYFTQRCADIYGPTFTPQYMQKQIDYTNEYYGTISTINITNTVFINHSLDPWHPLGVLHDLNNSTKAIYIHGTGHGRDMYNAKPTDPITIHWIPGTHWEYYMI</sequence>
<protein>
    <submittedName>
        <fullName evidence="6">Uncharacterized protein</fullName>
    </submittedName>
</protein>
<organism evidence="6">
    <name type="scientific">Oppiella nova</name>
    <dbReference type="NCBI Taxonomy" id="334625"/>
    <lineage>
        <taxon>Eukaryota</taxon>
        <taxon>Metazoa</taxon>
        <taxon>Ecdysozoa</taxon>
        <taxon>Arthropoda</taxon>
        <taxon>Chelicerata</taxon>
        <taxon>Arachnida</taxon>
        <taxon>Acari</taxon>
        <taxon>Acariformes</taxon>
        <taxon>Sarcoptiformes</taxon>
        <taxon>Oribatida</taxon>
        <taxon>Brachypylina</taxon>
        <taxon>Oppioidea</taxon>
        <taxon>Oppiidae</taxon>
        <taxon>Oppiella</taxon>
    </lineage>
</organism>
<dbReference type="GO" id="GO:0008239">
    <property type="term" value="F:dipeptidyl-peptidase activity"/>
    <property type="evidence" value="ECO:0007669"/>
    <property type="project" value="TreeGrafter"/>
</dbReference>
<dbReference type="GO" id="GO:0006508">
    <property type="term" value="P:proteolysis"/>
    <property type="evidence" value="ECO:0007669"/>
    <property type="project" value="UniProtKB-KW"/>
</dbReference>
<reference evidence="6" key="1">
    <citation type="submission" date="2020-11" db="EMBL/GenBank/DDBJ databases">
        <authorList>
            <person name="Tran Van P."/>
        </authorList>
    </citation>
    <scope>NUCLEOTIDE SEQUENCE</scope>
</reference>
<dbReference type="PANTHER" id="PTHR11010">
    <property type="entry name" value="PROTEASE S28 PRO-X CARBOXYPEPTIDASE-RELATED"/>
    <property type="match status" value="1"/>
</dbReference>
<dbReference type="Gene3D" id="3.40.50.1820">
    <property type="entry name" value="alpha/beta hydrolase"/>
    <property type="match status" value="2"/>
</dbReference>
<evidence type="ECO:0000256" key="4">
    <source>
        <dbReference type="ARBA" id="ARBA00022801"/>
    </source>
</evidence>
<gene>
    <name evidence="6" type="ORF">ONB1V03_LOCUS13868</name>
</gene>
<evidence type="ECO:0000313" key="7">
    <source>
        <dbReference type="Proteomes" id="UP000728032"/>
    </source>
</evidence>
<dbReference type="OrthoDB" id="6424182at2759"/>
<keyword evidence="4" id="KW-0378">Hydrolase</keyword>
<evidence type="ECO:0000256" key="3">
    <source>
        <dbReference type="ARBA" id="ARBA00022729"/>
    </source>
</evidence>
<evidence type="ECO:0000256" key="5">
    <source>
        <dbReference type="ARBA" id="ARBA00023180"/>
    </source>
</evidence>
<dbReference type="EMBL" id="OC927455">
    <property type="protein sequence ID" value="CAD7657238.1"/>
    <property type="molecule type" value="Genomic_DNA"/>
</dbReference>
<keyword evidence="5" id="KW-0325">Glycoprotein</keyword>
<keyword evidence="3" id="KW-0732">Signal</keyword>
<dbReference type="AlphaFoldDB" id="A0A7R9MBP1"/>
<proteinExistence type="inferred from homology"/>
<dbReference type="InterPro" id="IPR008758">
    <property type="entry name" value="Peptidase_S28"/>
</dbReference>
<comment type="similarity">
    <text evidence="1">Belongs to the peptidase S28 family.</text>
</comment>
<dbReference type="Proteomes" id="UP000728032">
    <property type="component" value="Unassembled WGS sequence"/>
</dbReference>
<dbReference type="EMBL" id="CAJPVJ010012630">
    <property type="protein sequence ID" value="CAG2174424.1"/>
    <property type="molecule type" value="Genomic_DNA"/>
</dbReference>
<evidence type="ECO:0000313" key="6">
    <source>
        <dbReference type="EMBL" id="CAD7657238.1"/>
    </source>
</evidence>
<accession>A0A7R9MBP1</accession>
<dbReference type="PANTHER" id="PTHR11010:SF117">
    <property type="entry name" value="SERINE PROTEASE 16"/>
    <property type="match status" value="1"/>
</dbReference>
<dbReference type="SUPFAM" id="SSF53474">
    <property type="entry name" value="alpha/beta-Hydrolases"/>
    <property type="match status" value="1"/>
</dbReference>
<keyword evidence="2" id="KW-0645">Protease</keyword>
<dbReference type="Pfam" id="PF05577">
    <property type="entry name" value="Peptidase_S28"/>
    <property type="match status" value="1"/>
</dbReference>
<keyword evidence="7" id="KW-1185">Reference proteome</keyword>
<dbReference type="GO" id="GO:0070008">
    <property type="term" value="F:serine-type exopeptidase activity"/>
    <property type="evidence" value="ECO:0007669"/>
    <property type="project" value="InterPro"/>
</dbReference>
<dbReference type="InterPro" id="IPR029058">
    <property type="entry name" value="AB_hydrolase_fold"/>
</dbReference>
<evidence type="ECO:0000256" key="1">
    <source>
        <dbReference type="ARBA" id="ARBA00011079"/>
    </source>
</evidence>
<name>A0A7R9MBP1_9ACAR</name>
<evidence type="ECO:0000256" key="2">
    <source>
        <dbReference type="ARBA" id="ARBA00022670"/>
    </source>
</evidence>